<name>A0ACB8QNU4_9AGAM</name>
<comment type="caution">
    <text evidence="1">The sequence shown here is derived from an EMBL/GenBank/DDBJ whole genome shotgun (WGS) entry which is preliminary data.</text>
</comment>
<dbReference type="Proteomes" id="UP000814128">
    <property type="component" value="Unassembled WGS sequence"/>
</dbReference>
<reference evidence="1" key="2">
    <citation type="journal article" date="2022" name="New Phytol.">
        <title>Evolutionary transition to the ectomycorrhizal habit in the genomes of a hyperdiverse lineage of mushroom-forming fungi.</title>
        <authorList>
            <person name="Looney B."/>
            <person name="Miyauchi S."/>
            <person name="Morin E."/>
            <person name="Drula E."/>
            <person name="Courty P.E."/>
            <person name="Kohler A."/>
            <person name="Kuo A."/>
            <person name="LaButti K."/>
            <person name="Pangilinan J."/>
            <person name="Lipzen A."/>
            <person name="Riley R."/>
            <person name="Andreopoulos W."/>
            <person name="He G."/>
            <person name="Johnson J."/>
            <person name="Nolan M."/>
            <person name="Tritt A."/>
            <person name="Barry K.W."/>
            <person name="Grigoriev I.V."/>
            <person name="Nagy L.G."/>
            <person name="Hibbett D."/>
            <person name="Henrissat B."/>
            <person name="Matheny P.B."/>
            <person name="Labbe J."/>
            <person name="Martin F.M."/>
        </authorList>
    </citation>
    <scope>NUCLEOTIDE SEQUENCE</scope>
    <source>
        <strain evidence="1">EC-137</strain>
    </source>
</reference>
<accession>A0ACB8QNU4</accession>
<evidence type="ECO:0000313" key="2">
    <source>
        <dbReference type="Proteomes" id="UP000814128"/>
    </source>
</evidence>
<reference evidence="1" key="1">
    <citation type="submission" date="2021-02" db="EMBL/GenBank/DDBJ databases">
        <authorList>
            <consortium name="DOE Joint Genome Institute"/>
            <person name="Ahrendt S."/>
            <person name="Looney B.P."/>
            <person name="Miyauchi S."/>
            <person name="Morin E."/>
            <person name="Drula E."/>
            <person name="Courty P.E."/>
            <person name="Chicoki N."/>
            <person name="Fauchery L."/>
            <person name="Kohler A."/>
            <person name="Kuo A."/>
            <person name="Labutti K."/>
            <person name="Pangilinan J."/>
            <person name="Lipzen A."/>
            <person name="Riley R."/>
            <person name="Andreopoulos W."/>
            <person name="He G."/>
            <person name="Johnson J."/>
            <person name="Barry K.W."/>
            <person name="Grigoriev I.V."/>
            <person name="Nagy L."/>
            <person name="Hibbett D."/>
            <person name="Henrissat B."/>
            <person name="Matheny P.B."/>
            <person name="Labbe J."/>
            <person name="Martin F."/>
        </authorList>
    </citation>
    <scope>NUCLEOTIDE SEQUENCE</scope>
    <source>
        <strain evidence="1">EC-137</strain>
    </source>
</reference>
<keyword evidence="2" id="KW-1185">Reference proteome</keyword>
<gene>
    <name evidence="1" type="ORF">K488DRAFT_77833</name>
</gene>
<protein>
    <submittedName>
        <fullName evidence="1">Beta-glucosidase D</fullName>
    </submittedName>
</protein>
<sequence length="793" mass="84148">MRFESALALSLILYPSAFGVQAASTVDLGAWQSAYEKAITFISGLTNEEKIQIITGQNVDSADWTAMVFLDSAVSALNHFYVSGFPVGLTAAMTWDRDLIHKQYSALAYEHWHIGTQIINGPCDQPMGRVYWGGRNAESFGPDPYLNGIAFGIAAAAMKDQGIIAGGKHFLLNEQEANREYQDTSSVGGGGSSPNGAGGNSSMSMGGASISSMSVAMATSTSSAATTSSTSLTSESSLGAAYNSIVDDKALHETYLWPFYDGVKNGVGSVMCATNRVNESYSCENAPLLNKFLKTELGFPGIVIPDVSGQKTAFGSANGGLDYGSSSTWSNSTLLEGISNGTLAQERLDDMAIRNIMLYYFGNWDNQPESGDDYTYYDVRANHSDVIREVGAASMVLLKNKNNALPLNKPRSMSIFGVHAGPGMGGPNLAFTVGGEDSVFQGHLTTVGGSGAASLPYAVTPQAALTYRAMQDKTMLRWLLNDTYTLAAGNGGAVGASSYMTGTGASYGFASYASESEGCLVFINAAAGEGSDRSELRNTDQDTMITTVAENCNNTIVVVNSAGPRILESWADNDNVTAILYGSLLGQESGNSLVDVLYGDVNPSGRLAHTIPKNESDVEQFAVCHDLDCSYSEGNYLDYKWFAQQSIEPGYWFGHGLSYTTFSYGNIAVTSSNASSGYASGTPSVGGLSDLWDEAAELTVPITNNGTVGGAEVAQLYVSFPDEAEQPTRILRGFEKISLSAGEQGTVAFSLRKRDLAYWDVAVQAWKVAAGEYTFYAAASYADIRSQTTLTVA</sequence>
<organism evidence="1 2">
    <name type="scientific">Vararia minispora EC-137</name>
    <dbReference type="NCBI Taxonomy" id="1314806"/>
    <lineage>
        <taxon>Eukaryota</taxon>
        <taxon>Fungi</taxon>
        <taxon>Dikarya</taxon>
        <taxon>Basidiomycota</taxon>
        <taxon>Agaricomycotina</taxon>
        <taxon>Agaricomycetes</taxon>
        <taxon>Russulales</taxon>
        <taxon>Lachnocladiaceae</taxon>
        <taxon>Vararia</taxon>
    </lineage>
</organism>
<evidence type="ECO:0000313" key="1">
    <source>
        <dbReference type="EMBL" id="KAI0033544.1"/>
    </source>
</evidence>
<dbReference type="EMBL" id="MU273517">
    <property type="protein sequence ID" value="KAI0033544.1"/>
    <property type="molecule type" value="Genomic_DNA"/>
</dbReference>
<proteinExistence type="predicted"/>